<comment type="similarity">
    <text evidence="1">Belongs to the enoyl-CoA hydratase/isomerase family.</text>
</comment>
<dbReference type="GO" id="GO:0016853">
    <property type="term" value="F:isomerase activity"/>
    <property type="evidence" value="ECO:0007669"/>
    <property type="project" value="InterPro"/>
</dbReference>
<keyword evidence="3" id="KW-1185">Reference proteome</keyword>
<proteinExistence type="inferred from homology"/>
<name>A0A0N1ENW4_9GAMM</name>
<gene>
    <name evidence="2" type="ORF">ADS77_04715</name>
</gene>
<accession>A0A0N1ENW4</accession>
<protein>
    <submittedName>
        <fullName evidence="2">Enoyl-CoA hydratase</fullName>
    </submittedName>
</protein>
<evidence type="ECO:0000313" key="2">
    <source>
        <dbReference type="EMBL" id="KPH64584.1"/>
    </source>
</evidence>
<dbReference type="PATRIC" id="fig|187330.3.peg.2704"/>
<dbReference type="OrthoDB" id="4608673at2"/>
<dbReference type="Proteomes" id="UP000037848">
    <property type="component" value="Unassembled WGS sequence"/>
</dbReference>
<dbReference type="SUPFAM" id="SSF52096">
    <property type="entry name" value="ClpP/crotonase"/>
    <property type="match status" value="1"/>
</dbReference>
<evidence type="ECO:0000256" key="1">
    <source>
        <dbReference type="ARBA" id="ARBA00005254"/>
    </source>
</evidence>
<dbReference type="PANTHER" id="PTHR43149">
    <property type="entry name" value="ENOYL-COA HYDRATASE"/>
    <property type="match status" value="1"/>
</dbReference>
<dbReference type="EMBL" id="LHPH01000004">
    <property type="protein sequence ID" value="KPH64584.1"/>
    <property type="molecule type" value="Genomic_DNA"/>
</dbReference>
<dbReference type="Gene3D" id="3.90.226.10">
    <property type="entry name" value="2-enoyl-CoA Hydratase, Chain A, domain 1"/>
    <property type="match status" value="1"/>
</dbReference>
<dbReference type="InterPro" id="IPR001753">
    <property type="entry name" value="Enoyl-CoA_hydra/iso"/>
</dbReference>
<sequence>MITLEIKNTVAYVTLFRAEKQNALNFIMFKQLAKVIKQLKKNKSIRAVIIQGSGEHFCSGLDVASVMKSPIDMFKLLFKWLPGNCNLAQQVVLGWQSLSVPVFAVIQGNCFGGGLQIALGADYRIAHPDTQLAIMEARWGLCPDMGANVILPSLLKRDDAQWLASHAEPISAYKAHEIGLVTLLSDNPHDACQSMITTLLERSPDALAAIKRVTQQSYHTPKRRILAKETFSQIRLIINPNTKKAIAKAKGNDTIKYQNPKHW</sequence>
<dbReference type="NCBIfam" id="NF005699">
    <property type="entry name" value="PRK07509.1"/>
    <property type="match status" value="1"/>
</dbReference>
<dbReference type="RefSeq" id="WP_054205392.1">
    <property type="nucleotide sequence ID" value="NZ_LHPH01000004.1"/>
</dbReference>
<dbReference type="STRING" id="187330.AMS58_12570"/>
<dbReference type="InterPro" id="IPR045002">
    <property type="entry name" value="Ech1-like"/>
</dbReference>
<dbReference type="CDD" id="cd06558">
    <property type="entry name" value="crotonase-like"/>
    <property type="match status" value="1"/>
</dbReference>
<dbReference type="InterPro" id="IPR029045">
    <property type="entry name" value="ClpP/crotonase-like_dom_sf"/>
</dbReference>
<organism evidence="2 3">
    <name type="scientific">Pseudoalteromonas porphyrae</name>
    <dbReference type="NCBI Taxonomy" id="187330"/>
    <lineage>
        <taxon>Bacteria</taxon>
        <taxon>Pseudomonadati</taxon>
        <taxon>Pseudomonadota</taxon>
        <taxon>Gammaproteobacteria</taxon>
        <taxon>Alteromonadales</taxon>
        <taxon>Pseudoalteromonadaceae</taxon>
        <taxon>Pseudoalteromonas</taxon>
    </lineage>
</organism>
<dbReference type="PANTHER" id="PTHR43149:SF1">
    <property type="entry name" value="DELTA(3,5)-DELTA(2,4)-DIENOYL-COA ISOMERASE, MITOCHONDRIAL"/>
    <property type="match status" value="1"/>
</dbReference>
<evidence type="ECO:0000313" key="3">
    <source>
        <dbReference type="Proteomes" id="UP000037848"/>
    </source>
</evidence>
<comment type="caution">
    <text evidence="2">The sequence shown here is derived from an EMBL/GenBank/DDBJ whole genome shotgun (WGS) entry which is preliminary data.</text>
</comment>
<dbReference type="AlphaFoldDB" id="A0A0N1ENW4"/>
<dbReference type="Pfam" id="PF00378">
    <property type="entry name" value="ECH_1"/>
    <property type="match status" value="1"/>
</dbReference>
<reference evidence="2 3" key="1">
    <citation type="submission" date="2015-08" db="EMBL/GenBank/DDBJ databases">
        <title>Draft Genome Sequence of Pseudoalteromonas porphyrae UCD-SED14.</title>
        <authorList>
            <person name="Coil D.A."/>
            <person name="Jospin G."/>
            <person name="Lee R.D."/>
            <person name="Eisen J.A."/>
        </authorList>
    </citation>
    <scope>NUCLEOTIDE SEQUENCE [LARGE SCALE GENOMIC DNA]</scope>
    <source>
        <strain evidence="2 3">UCD-SED14</strain>
    </source>
</reference>